<dbReference type="EMBL" id="CP020083">
    <property type="protein sequence ID" value="ASR50297.1"/>
    <property type="molecule type" value="Genomic_DNA"/>
</dbReference>
<dbReference type="InterPro" id="IPR054276">
    <property type="entry name" value="DUF7007"/>
</dbReference>
<dbReference type="RefSeq" id="WP_117351244.1">
    <property type="nucleotide sequence ID" value="NZ_CP020083.1"/>
</dbReference>
<evidence type="ECO:0000313" key="3">
    <source>
        <dbReference type="Proteomes" id="UP000258016"/>
    </source>
</evidence>
<evidence type="ECO:0000313" key="2">
    <source>
        <dbReference type="EMBL" id="ASR50297.1"/>
    </source>
</evidence>
<accession>A0ABM6M372</accession>
<dbReference type="Pfam" id="PF22653">
    <property type="entry name" value="DUF7007"/>
    <property type="match status" value="1"/>
</dbReference>
<sequence>MTSINAEYGTTSDGLMAARIDYLALIAIPNRDGQGYRVATALPGSKPICQWSASDALGSEGQIADEAGFRAHVEECLLHLRQREALGRTSIHQPVPSPWGPSQTATRYAEGIVCHETASHGGFHLDKARNAAMHPVLRLPAGWYEEDGDWARVAAAYPDIFTDREKRSADRILRDWLPDAWEAVHGRQLGRSESFTRDREGFARDHSADWIVISAARSPDHPGDVIGTATIGGQRANAPTRSFLIPGSEYAAGRHGFVIDTTRHLLLD</sequence>
<proteinExistence type="predicted"/>
<feature type="domain" description="DUF7007" evidence="1">
    <location>
        <begin position="93"/>
        <end position="206"/>
    </location>
</feature>
<dbReference type="Proteomes" id="UP000258016">
    <property type="component" value="Chromosome"/>
</dbReference>
<protein>
    <recommendedName>
        <fullName evidence="1">DUF7007 domain-containing protein</fullName>
    </recommendedName>
</protein>
<organism evidence="2 3">
    <name type="scientific">Blastomonas fulva</name>
    <dbReference type="NCBI Taxonomy" id="1550728"/>
    <lineage>
        <taxon>Bacteria</taxon>
        <taxon>Pseudomonadati</taxon>
        <taxon>Pseudomonadota</taxon>
        <taxon>Alphaproteobacteria</taxon>
        <taxon>Sphingomonadales</taxon>
        <taxon>Sphingomonadaceae</taxon>
        <taxon>Blastomonas</taxon>
    </lineage>
</organism>
<gene>
    <name evidence="2" type="ORF">B5J99_01440</name>
</gene>
<evidence type="ECO:0000259" key="1">
    <source>
        <dbReference type="Pfam" id="PF22653"/>
    </source>
</evidence>
<dbReference type="GeneID" id="303484232"/>
<name>A0ABM6M372_9SPHN</name>
<keyword evidence="3" id="KW-1185">Reference proteome</keyword>
<reference evidence="2 3" key="1">
    <citation type="submission" date="2017-03" db="EMBL/GenBank/DDBJ databases">
        <title>Complete genome sequence of Blastomonas fulva degrading microcsystin LR.</title>
        <authorList>
            <person name="Lee H.-g."/>
            <person name="Jin L."/>
            <person name="oh H.-M."/>
        </authorList>
    </citation>
    <scope>NUCLEOTIDE SEQUENCE [LARGE SCALE GENOMIC DNA]</scope>
    <source>
        <strain evidence="2 3">T2</strain>
    </source>
</reference>